<keyword evidence="2" id="KW-1185">Reference proteome</keyword>
<dbReference type="AlphaFoldDB" id="A0A0F3GU88"/>
<dbReference type="Gene3D" id="3.30.300.20">
    <property type="match status" value="1"/>
</dbReference>
<dbReference type="InterPro" id="IPR015946">
    <property type="entry name" value="KH_dom-like_a/b"/>
</dbReference>
<comment type="caution">
    <text evidence="1">The sequence shown here is derived from an EMBL/GenBank/DDBJ whole genome shotgun (WGS) entry which is preliminary data.</text>
</comment>
<name>A0A0F3GU88_9BACT</name>
<proteinExistence type="predicted"/>
<organism evidence="1 2">
    <name type="scientific">Candidatus Magnetobacterium bavaricum</name>
    <dbReference type="NCBI Taxonomy" id="29290"/>
    <lineage>
        <taxon>Bacteria</taxon>
        <taxon>Pseudomonadati</taxon>
        <taxon>Nitrospirota</taxon>
        <taxon>Thermodesulfovibrionia</taxon>
        <taxon>Thermodesulfovibrionales</taxon>
        <taxon>Candidatus Magnetobacteriaceae</taxon>
        <taxon>Candidatus Magnetobacterium</taxon>
    </lineage>
</organism>
<reference evidence="1 2" key="1">
    <citation type="submission" date="2015-02" db="EMBL/GenBank/DDBJ databases">
        <title>Single-cell genomics of uncultivated deep-branching MTB reveals a conserved set of magnetosome genes.</title>
        <authorList>
            <person name="Kolinko S."/>
            <person name="Richter M."/>
            <person name="Glockner F.O."/>
            <person name="Brachmann A."/>
            <person name="Schuler D."/>
        </authorList>
    </citation>
    <scope>NUCLEOTIDE SEQUENCE [LARGE SCALE GENOMIC DNA]</scope>
    <source>
        <strain evidence="1">TM-1</strain>
    </source>
</reference>
<dbReference type="InterPro" id="IPR036102">
    <property type="entry name" value="OsmC/Ohrsf"/>
</dbReference>
<sequence>MVTGKGVDVEALKRAVELSMTKYCSVKATIENGVPIEYTYRVIEE</sequence>
<dbReference type="SUPFAM" id="SSF82784">
    <property type="entry name" value="OsmC-like"/>
    <property type="match status" value="1"/>
</dbReference>
<dbReference type="EMBL" id="LACI01001047">
    <property type="protein sequence ID" value="KJU85387.1"/>
    <property type="molecule type" value="Genomic_DNA"/>
</dbReference>
<gene>
    <name evidence="1" type="ORF">MBAV_002422</name>
</gene>
<accession>A0A0F3GU88</accession>
<protein>
    <submittedName>
        <fullName evidence="1">Redox protein</fullName>
    </submittedName>
</protein>
<dbReference type="Proteomes" id="UP000033423">
    <property type="component" value="Unassembled WGS sequence"/>
</dbReference>
<evidence type="ECO:0000313" key="1">
    <source>
        <dbReference type="EMBL" id="KJU85387.1"/>
    </source>
</evidence>
<evidence type="ECO:0000313" key="2">
    <source>
        <dbReference type="Proteomes" id="UP000033423"/>
    </source>
</evidence>